<feature type="compositionally biased region" description="Basic and acidic residues" evidence="1">
    <location>
        <begin position="1"/>
        <end position="20"/>
    </location>
</feature>
<name>A0A4Y8ZPD7_9SPHN</name>
<protein>
    <submittedName>
        <fullName evidence="2">Uncharacterized protein</fullName>
    </submittedName>
</protein>
<feature type="region of interest" description="Disordered" evidence="1">
    <location>
        <begin position="1"/>
        <end position="80"/>
    </location>
</feature>
<proteinExistence type="predicted"/>
<reference evidence="2 3" key="1">
    <citation type="submission" date="2019-03" db="EMBL/GenBank/DDBJ databases">
        <title>Genome sequence of Sphingomonas sp. 17J27-24.</title>
        <authorList>
            <person name="Kim M."/>
            <person name="Maeng S."/>
            <person name="Sathiyaraj S."/>
        </authorList>
    </citation>
    <scope>NUCLEOTIDE SEQUENCE [LARGE SCALE GENOMIC DNA]</scope>
    <source>
        <strain evidence="2 3">17J27-24</strain>
    </source>
</reference>
<comment type="caution">
    <text evidence="2">The sequence shown here is derived from an EMBL/GenBank/DDBJ whole genome shotgun (WGS) entry which is preliminary data.</text>
</comment>
<sequence>MSDRNDRGADRAETARRSDDSDIIDTVEDAPAFGGSHGGNLQRDIGARDEVKEEVGEGDGVTRVRDSDKPEQANLPRFNP</sequence>
<dbReference type="OrthoDB" id="7595738at2"/>
<feature type="compositionally biased region" description="Basic and acidic residues" evidence="1">
    <location>
        <begin position="45"/>
        <end position="71"/>
    </location>
</feature>
<dbReference type="RefSeq" id="WP_135087406.1">
    <property type="nucleotide sequence ID" value="NZ_SPDV01000022.1"/>
</dbReference>
<dbReference type="AlphaFoldDB" id="A0A4Y8ZPD7"/>
<evidence type="ECO:0000256" key="1">
    <source>
        <dbReference type="SAM" id="MobiDB-lite"/>
    </source>
</evidence>
<organism evidence="2 3">
    <name type="scientific">Sphingomonas parva</name>
    <dbReference type="NCBI Taxonomy" id="2555898"/>
    <lineage>
        <taxon>Bacteria</taxon>
        <taxon>Pseudomonadati</taxon>
        <taxon>Pseudomonadota</taxon>
        <taxon>Alphaproteobacteria</taxon>
        <taxon>Sphingomonadales</taxon>
        <taxon>Sphingomonadaceae</taxon>
        <taxon>Sphingomonas</taxon>
    </lineage>
</organism>
<evidence type="ECO:0000313" key="3">
    <source>
        <dbReference type="Proteomes" id="UP000298213"/>
    </source>
</evidence>
<dbReference type="Proteomes" id="UP000298213">
    <property type="component" value="Unassembled WGS sequence"/>
</dbReference>
<gene>
    <name evidence="2" type="ORF">E2493_12880</name>
</gene>
<accession>A0A4Y8ZPD7</accession>
<evidence type="ECO:0000313" key="2">
    <source>
        <dbReference type="EMBL" id="TFI57878.1"/>
    </source>
</evidence>
<keyword evidence="3" id="KW-1185">Reference proteome</keyword>
<dbReference type="EMBL" id="SPDV01000022">
    <property type="protein sequence ID" value="TFI57878.1"/>
    <property type="molecule type" value="Genomic_DNA"/>
</dbReference>